<comment type="caution">
    <text evidence="1">The sequence shown here is derived from an EMBL/GenBank/DDBJ whole genome shotgun (WGS) entry which is preliminary data.</text>
</comment>
<proteinExistence type="predicted"/>
<dbReference type="Proteomes" id="UP001497744">
    <property type="component" value="Unassembled WGS sequence"/>
</dbReference>
<protein>
    <submittedName>
        <fullName evidence="1">Histidine phosphatase family protein</fullName>
    </submittedName>
</protein>
<keyword evidence="2" id="KW-1185">Reference proteome</keyword>
<dbReference type="RefSeq" id="XP_067715022.1">
    <property type="nucleotide sequence ID" value="XM_067858921.1"/>
</dbReference>
<reference evidence="1 2" key="1">
    <citation type="submission" date="2021-06" db="EMBL/GenBank/DDBJ databases">
        <title>Genome sequence of Babesia caballi.</title>
        <authorList>
            <person name="Yamagishi J."/>
            <person name="Kidaka T."/>
            <person name="Ochi A."/>
        </authorList>
    </citation>
    <scope>NUCLEOTIDE SEQUENCE [LARGE SCALE GENOMIC DNA]</scope>
    <source>
        <strain evidence="1">USDA-D6B2</strain>
    </source>
</reference>
<organism evidence="1 2">
    <name type="scientific">Babesia caballi</name>
    <dbReference type="NCBI Taxonomy" id="5871"/>
    <lineage>
        <taxon>Eukaryota</taxon>
        <taxon>Sar</taxon>
        <taxon>Alveolata</taxon>
        <taxon>Apicomplexa</taxon>
        <taxon>Aconoidasida</taxon>
        <taxon>Piroplasmida</taxon>
        <taxon>Babesiidae</taxon>
        <taxon>Babesia</taxon>
    </lineage>
</organism>
<evidence type="ECO:0000313" key="2">
    <source>
        <dbReference type="Proteomes" id="UP001497744"/>
    </source>
</evidence>
<gene>
    <name evidence="1" type="ORF">BcabD6B2_23880</name>
</gene>
<dbReference type="GeneID" id="94194434"/>
<accession>A0AAV4LS22</accession>
<dbReference type="AlphaFoldDB" id="A0AAV4LS22"/>
<dbReference type="EMBL" id="BPLF01000002">
    <property type="protein sequence ID" value="GIX62953.1"/>
    <property type="molecule type" value="Genomic_DNA"/>
</dbReference>
<evidence type="ECO:0000313" key="1">
    <source>
        <dbReference type="EMBL" id="GIX62953.1"/>
    </source>
</evidence>
<sequence>MSAQGFADRFKAWFSGGAQKPALDVKDIQKLERVLEEERRAKEEHVEYNLSEPANRALRFARSYGECYDQCAGLALREELKAASLESLIPANVAPAASKDALTFKRNPGEAAVTELVSEILAEDMSEGARPTAEFLVRQQLNDDLRRNVRVHELQCEAKCAKKFVSLLR</sequence>
<name>A0AAV4LS22_BABCB</name>